<dbReference type="Proteomes" id="UP000250918">
    <property type="component" value="Unassembled WGS sequence"/>
</dbReference>
<dbReference type="GO" id="GO:0046872">
    <property type="term" value="F:metal ion binding"/>
    <property type="evidence" value="ECO:0007669"/>
    <property type="project" value="UniProtKB-KW"/>
</dbReference>
<dbReference type="InterPro" id="IPR050197">
    <property type="entry name" value="Aldolase_class_II_sugar_metab"/>
</dbReference>
<dbReference type="SUPFAM" id="SSF53639">
    <property type="entry name" value="AraD/HMP-PK domain-like"/>
    <property type="match status" value="1"/>
</dbReference>
<dbReference type="SMART" id="SM01007">
    <property type="entry name" value="Aldolase_II"/>
    <property type="match status" value="1"/>
</dbReference>
<dbReference type="InterPro" id="IPR001303">
    <property type="entry name" value="Aldolase_II/adducin_N"/>
</dbReference>
<keyword evidence="2" id="KW-0456">Lyase</keyword>
<reference evidence="4 5" key="1">
    <citation type="journal article" date="2018" name="ISME J.">
        <title>A methanotrophic archaeon couples anaerobic oxidation of methane to Fe(III) reduction.</title>
        <authorList>
            <person name="Cai C."/>
            <person name="Leu A.O."/>
            <person name="Xie G.J."/>
            <person name="Guo J."/>
            <person name="Feng Y."/>
            <person name="Zhao J.X."/>
            <person name="Tyson G.W."/>
            <person name="Yuan Z."/>
            <person name="Hu S."/>
        </authorList>
    </citation>
    <scope>NUCLEOTIDE SEQUENCE [LARGE SCALE GENOMIC DNA]</scope>
    <source>
        <strain evidence="4">FeB_12</strain>
    </source>
</reference>
<dbReference type="PANTHER" id="PTHR22789:SF0">
    <property type="entry name" value="3-OXO-TETRONATE 4-PHOSPHATE DECARBOXYLASE-RELATED"/>
    <property type="match status" value="1"/>
</dbReference>
<evidence type="ECO:0000313" key="4">
    <source>
        <dbReference type="EMBL" id="PWB68568.1"/>
    </source>
</evidence>
<dbReference type="AlphaFoldDB" id="A0A855X3F0"/>
<keyword evidence="1" id="KW-0479">Metal-binding</keyword>
<feature type="domain" description="Class II aldolase/adducin N-terminal" evidence="3">
    <location>
        <begin position="9"/>
        <end position="185"/>
    </location>
</feature>
<accession>A0A855X3F0</accession>
<name>A0A855X3F0_9BACT</name>
<organism evidence="4 5">
    <name type="scientific">candidate division GN15 bacterium</name>
    <dbReference type="NCBI Taxonomy" id="2072418"/>
    <lineage>
        <taxon>Bacteria</taxon>
        <taxon>candidate division GN15</taxon>
    </lineage>
</organism>
<evidence type="ECO:0000313" key="5">
    <source>
        <dbReference type="Proteomes" id="UP000250918"/>
    </source>
</evidence>
<dbReference type="GO" id="GO:0019323">
    <property type="term" value="P:pentose catabolic process"/>
    <property type="evidence" value="ECO:0007669"/>
    <property type="project" value="TreeGrafter"/>
</dbReference>
<dbReference type="Pfam" id="PF00596">
    <property type="entry name" value="Aldolase_II"/>
    <property type="match status" value="1"/>
</dbReference>
<proteinExistence type="predicted"/>
<protein>
    <submittedName>
        <fullName evidence="4">Class II aldolase family protein</fullName>
    </submittedName>
</protein>
<dbReference type="GO" id="GO:0005829">
    <property type="term" value="C:cytosol"/>
    <property type="evidence" value="ECO:0007669"/>
    <property type="project" value="TreeGrafter"/>
</dbReference>
<evidence type="ECO:0000256" key="1">
    <source>
        <dbReference type="ARBA" id="ARBA00022723"/>
    </source>
</evidence>
<evidence type="ECO:0000256" key="2">
    <source>
        <dbReference type="ARBA" id="ARBA00023239"/>
    </source>
</evidence>
<evidence type="ECO:0000259" key="3">
    <source>
        <dbReference type="SMART" id="SM01007"/>
    </source>
</evidence>
<dbReference type="PANTHER" id="PTHR22789">
    <property type="entry name" value="FUCULOSE PHOSPHATE ALDOLASE"/>
    <property type="match status" value="1"/>
</dbReference>
<sequence length="225" mass="24566">MARPTEPRRQIVEVGLRLQQRGFLAGSDGNLSVRLDDGRILITPAGVAKGRLEPADLVVVSPEGQKLEGTGSPTSEMAMHLAVYSTRADINACVHSHPPNATAFAVAGEPLPDDILPEVVVFVGSIPLCEYAPPGTEAVPASLVPYIKTNCAFLLRNHGLLTIGRTLEEASNRHETVEHYAHILRLAKQLGSWNRIPKRDFQRLTRIRQKTESRLSSARAEAEDI</sequence>
<dbReference type="Gene3D" id="3.40.225.10">
    <property type="entry name" value="Class II aldolase/adducin N-terminal domain"/>
    <property type="match status" value="1"/>
</dbReference>
<dbReference type="GO" id="GO:0016832">
    <property type="term" value="F:aldehyde-lyase activity"/>
    <property type="evidence" value="ECO:0007669"/>
    <property type="project" value="TreeGrafter"/>
</dbReference>
<gene>
    <name evidence="4" type="ORF">C3F09_11360</name>
</gene>
<dbReference type="EMBL" id="PQAP01000196">
    <property type="protein sequence ID" value="PWB68568.1"/>
    <property type="molecule type" value="Genomic_DNA"/>
</dbReference>
<comment type="caution">
    <text evidence="4">The sequence shown here is derived from an EMBL/GenBank/DDBJ whole genome shotgun (WGS) entry which is preliminary data.</text>
</comment>
<dbReference type="InterPro" id="IPR036409">
    <property type="entry name" value="Aldolase_II/adducin_N_sf"/>
</dbReference>